<dbReference type="EMBL" id="JACEEZ010003003">
    <property type="protein sequence ID" value="KAG0727757.1"/>
    <property type="molecule type" value="Genomic_DNA"/>
</dbReference>
<evidence type="ECO:0000313" key="1">
    <source>
        <dbReference type="EMBL" id="KAG0727757.1"/>
    </source>
</evidence>
<keyword evidence="2" id="KW-1185">Reference proteome</keyword>
<proteinExistence type="predicted"/>
<protein>
    <submittedName>
        <fullName evidence="1">Uncharacterized protein</fullName>
    </submittedName>
</protein>
<reference evidence="1" key="1">
    <citation type="submission" date="2020-07" db="EMBL/GenBank/DDBJ databases">
        <title>The High-quality genome of the commercially important snow crab, Chionoecetes opilio.</title>
        <authorList>
            <person name="Jeong J.-H."/>
            <person name="Ryu S."/>
        </authorList>
    </citation>
    <scope>NUCLEOTIDE SEQUENCE</scope>
    <source>
        <strain evidence="1">MADBK_172401_WGS</strain>
        <tissue evidence="1">Digestive gland</tissue>
    </source>
</reference>
<name>A0A8J5D353_CHIOP</name>
<comment type="caution">
    <text evidence="1">The sequence shown here is derived from an EMBL/GenBank/DDBJ whole genome shotgun (WGS) entry which is preliminary data.</text>
</comment>
<gene>
    <name evidence="1" type="ORF">GWK47_000372</name>
</gene>
<dbReference type="Proteomes" id="UP000770661">
    <property type="component" value="Unassembled WGS sequence"/>
</dbReference>
<evidence type="ECO:0000313" key="2">
    <source>
        <dbReference type="Proteomes" id="UP000770661"/>
    </source>
</evidence>
<sequence length="136" mass="15060">MEADPLSLHRDPHPVRASFDVSVSFEVPASSSETPLAPRPIPSVDVGAQEHLSYKVVTNASKRGKTILTDTRGHRYNKKSADKRCSSSKRLCGRAVCDARDSAVLPRFTSQMVFLFLDPSPTHTQQNLVRTKQQTL</sequence>
<accession>A0A8J5D353</accession>
<organism evidence="1 2">
    <name type="scientific">Chionoecetes opilio</name>
    <name type="common">Atlantic snow crab</name>
    <name type="synonym">Cancer opilio</name>
    <dbReference type="NCBI Taxonomy" id="41210"/>
    <lineage>
        <taxon>Eukaryota</taxon>
        <taxon>Metazoa</taxon>
        <taxon>Ecdysozoa</taxon>
        <taxon>Arthropoda</taxon>
        <taxon>Crustacea</taxon>
        <taxon>Multicrustacea</taxon>
        <taxon>Malacostraca</taxon>
        <taxon>Eumalacostraca</taxon>
        <taxon>Eucarida</taxon>
        <taxon>Decapoda</taxon>
        <taxon>Pleocyemata</taxon>
        <taxon>Brachyura</taxon>
        <taxon>Eubrachyura</taxon>
        <taxon>Majoidea</taxon>
        <taxon>Majidae</taxon>
        <taxon>Chionoecetes</taxon>
    </lineage>
</organism>
<dbReference type="AlphaFoldDB" id="A0A8J5D353"/>